<evidence type="ECO:0000256" key="3">
    <source>
        <dbReference type="ARBA" id="ARBA00023125"/>
    </source>
</evidence>
<keyword evidence="2" id="KW-0805">Transcription regulation</keyword>
<dbReference type="PANTHER" id="PTHR30363">
    <property type="entry name" value="HTH-TYPE TRANSCRIPTIONAL REGULATOR SRLR-RELATED"/>
    <property type="match status" value="1"/>
</dbReference>
<dbReference type="Pfam" id="PF08220">
    <property type="entry name" value="HTH_DeoR"/>
    <property type="match status" value="1"/>
</dbReference>
<evidence type="ECO:0000313" key="7">
    <source>
        <dbReference type="Proteomes" id="UP000587524"/>
    </source>
</evidence>
<dbReference type="Gene3D" id="1.10.10.10">
    <property type="entry name" value="Winged helix-like DNA-binding domain superfamily/Winged helix DNA-binding domain"/>
    <property type="match status" value="1"/>
</dbReference>
<dbReference type="PROSITE" id="PS00894">
    <property type="entry name" value="HTH_DEOR_1"/>
    <property type="match status" value="1"/>
</dbReference>
<dbReference type="PRINTS" id="PR00037">
    <property type="entry name" value="HTHLACR"/>
</dbReference>
<dbReference type="InterPro" id="IPR036390">
    <property type="entry name" value="WH_DNA-bd_sf"/>
</dbReference>
<dbReference type="InterPro" id="IPR050313">
    <property type="entry name" value="Carb_Metab_HTH_regulators"/>
</dbReference>
<evidence type="ECO:0000259" key="5">
    <source>
        <dbReference type="PROSITE" id="PS51000"/>
    </source>
</evidence>
<evidence type="ECO:0000256" key="2">
    <source>
        <dbReference type="ARBA" id="ARBA00023015"/>
    </source>
</evidence>
<feature type="domain" description="HTH deoR-type" evidence="5">
    <location>
        <begin position="3"/>
        <end position="58"/>
    </location>
</feature>
<dbReference type="PROSITE" id="PS51000">
    <property type="entry name" value="HTH_DEOR_2"/>
    <property type="match status" value="1"/>
</dbReference>
<dbReference type="SUPFAM" id="SSF46785">
    <property type="entry name" value="Winged helix' DNA-binding domain"/>
    <property type="match status" value="1"/>
</dbReference>
<proteinExistence type="predicted"/>
<dbReference type="PANTHER" id="PTHR30363:SF4">
    <property type="entry name" value="GLYCEROL-3-PHOSPHATE REGULON REPRESSOR"/>
    <property type="match status" value="1"/>
</dbReference>
<sequence>MLTSQRKRLILDRLARDGQVVAKQLSHELALSEDTIRRDLRELAAEGLLLRVHGGAMPVSPTAVPIAERRSLSRDAKSALGKAGAAMIRDGMTVVFDGGTSNLEIIRHLPAQARFTAITHSPTIAVALEDRPDVDVVIIGGKLFRHSMVATGALAAEAIARIRADLFFLGVTGVHAGEGLTTGDMEEAAIKRQLMSASAETAVLATSDKLGAVSPFRIGGIGEISTLIVEGEAAEERIAAFAGSGVSILRAG</sequence>
<dbReference type="SMART" id="SM01134">
    <property type="entry name" value="DeoRC"/>
    <property type="match status" value="1"/>
</dbReference>
<keyword evidence="3" id="KW-0238">DNA-binding</keyword>
<dbReference type="RefSeq" id="WP_182573666.1">
    <property type="nucleotide sequence ID" value="NZ_JACJHY010000004.1"/>
</dbReference>
<comment type="caution">
    <text evidence="6">The sequence shown here is derived from an EMBL/GenBank/DDBJ whole genome shotgun (WGS) entry which is preliminary data.</text>
</comment>
<reference evidence="6 7" key="1">
    <citation type="submission" date="2020-08" db="EMBL/GenBank/DDBJ databases">
        <title>Genomic Encyclopedia of Type Strains, Phase IV (KMG-IV): sequencing the most valuable type-strain genomes for metagenomic binning, comparative biology and taxonomic classification.</title>
        <authorList>
            <person name="Goeker M."/>
        </authorList>
    </citation>
    <scope>NUCLEOTIDE SEQUENCE [LARGE SCALE GENOMIC DNA]</scope>
    <source>
        <strain evidence="6 7">DSM 17455</strain>
    </source>
</reference>
<accession>A0ABR6C2P5</accession>
<organism evidence="6 7">
    <name type="scientific">Aminobacter ciceronei</name>
    <dbReference type="NCBI Taxonomy" id="150723"/>
    <lineage>
        <taxon>Bacteria</taxon>
        <taxon>Pseudomonadati</taxon>
        <taxon>Pseudomonadota</taxon>
        <taxon>Alphaproteobacteria</taxon>
        <taxon>Hyphomicrobiales</taxon>
        <taxon>Phyllobacteriaceae</taxon>
        <taxon>Aminobacter</taxon>
    </lineage>
</organism>
<name>A0ABR6C2P5_9HYPH</name>
<evidence type="ECO:0000256" key="1">
    <source>
        <dbReference type="ARBA" id="ARBA00022491"/>
    </source>
</evidence>
<dbReference type="EMBL" id="JACJHZ010000004">
    <property type="protein sequence ID" value="MBA9019255.1"/>
    <property type="molecule type" value="Genomic_DNA"/>
</dbReference>
<dbReference type="Pfam" id="PF00455">
    <property type="entry name" value="DeoRC"/>
    <property type="match status" value="1"/>
</dbReference>
<protein>
    <submittedName>
        <fullName evidence="6">DeoR/GlpR family transcriptional regulator of sugar metabolism</fullName>
    </submittedName>
</protein>
<keyword evidence="4" id="KW-0804">Transcription</keyword>
<dbReference type="InterPro" id="IPR018356">
    <property type="entry name" value="Tscrpt_reg_HTH_DeoR_CS"/>
</dbReference>
<keyword evidence="1" id="KW-0678">Repressor</keyword>
<dbReference type="Proteomes" id="UP000587524">
    <property type="component" value="Unassembled WGS sequence"/>
</dbReference>
<dbReference type="InterPro" id="IPR001034">
    <property type="entry name" value="DeoR_HTH"/>
</dbReference>
<evidence type="ECO:0000313" key="6">
    <source>
        <dbReference type="EMBL" id="MBA9019255.1"/>
    </source>
</evidence>
<dbReference type="SMART" id="SM00420">
    <property type="entry name" value="HTH_DEOR"/>
    <property type="match status" value="1"/>
</dbReference>
<dbReference type="InterPro" id="IPR037171">
    <property type="entry name" value="NagB/RpiA_transferase-like"/>
</dbReference>
<keyword evidence="7" id="KW-1185">Reference proteome</keyword>
<dbReference type="InterPro" id="IPR036388">
    <property type="entry name" value="WH-like_DNA-bd_sf"/>
</dbReference>
<dbReference type="InterPro" id="IPR014036">
    <property type="entry name" value="DeoR-like_C"/>
</dbReference>
<evidence type="ECO:0000256" key="4">
    <source>
        <dbReference type="ARBA" id="ARBA00023163"/>
    </source>
</evidence>
<gene>
    <name evidence="6" type="ORF">HNQ97_001246</name>
</gene>
<dbReference type="SUPFAM" id="SSF100950">
    <property type="entry name" value="NagB/RpiA/CoA transferase-like"/>
    <property type="match status" value="1"/>
</dbReference>